<comment type="subcellular location">
    <subcellularLocation>
        <location evidence="9">Peroxisome</location>
    </subcellularLocation>
</comment>
<keyword evidence="9" id="KW-0576">Peroxisome</keyword>
<comment type="catalytic activity">
    <reaction evidence="9">
        <text>a long chain fatty alcohol + a 1-acylglycerone 3-phosphate = a 1-O-alkylglycerone 3-phosphate + a long-chain fatty acid + H(+)</text>
        <dbReference type="Rhea" id="RHEA:36171"/>
        <dbReference type="ChEBI" id="CHEBI:15378"/>
        <dbReference type="ChEBI" id="CHEBI:17135"/>
        <dbReference type="ChEBI" id="CHEBI:57534"/>
        <dbReference type="ChEBI" id="CHEBI:57560"/>
        <dbReference type="ChEBI" id="CHEBI:73315"/>
        <dbReference type="EC" id="2.5.1.26"/>
    </reaction>
</comment>
<dbReference type="KEGG" id="dci:103521941"/>
<organism evidence="11 12">
    <name type="scientific">Diaphorina citri</name>
    <name type="common">Asian citrus psyllid</name>
    <dbReference type="NCBI Taxonomy" id="121845"/>
    <lineage>
        <taxon>Eukaryota</taxon>
        <taxon>Metazoa</taxon>
        <taxon>Ecdysozoa</taxon>
        <taxon>Arthropoda</taxon>
        <taxon>Hexapoda</taxon>
        <taxon>Insecta</taxon>
        <taxon>Pterygota</taxon>
        <taxon>Neoptera</taxon>
        <taxon>Paraneoptera</taxon>
        <taxon>Hemiptera</taxon>
        <taxon>Sternorrhyncha</taxon>
        <taxon>Psylloidea</taxon>
        <taxon>Psyllidae</taxon>
        <taxon>Diaphorininae</taxon>
        <taxon>Diaphorina</taxon>
    </lineage>
</organism>
<comment type="similarity">
    <text evidence="9">Belongs to the FAD-binding oxidoreductase/transferase type 4 family.</text>
</comment>
<accession>A0A1S4EQD1</accession>
<feature type="domain" description="CUB" evidence="10">
    <location>
        <begin position="146"/>
        <end position="245"/>
    </location>
</feature>
<evidence type="ECO:0000313" key="11">
    <source>
        <dbReference type="Proteomes" id="UP000079169"/>
    </source>
</evidence>
<proteinExistence type="inferred from homology"/>
<dbReference type="GO" id="GO:0008609">
    <property type="term" value="F:alkylglycerone-phosphate synthase activity"/>
    <property type="evidence" value="ECO:0007669"/>
    <property type="project" value="UniProtKB-EC"/>
</dbReference>
<sequence>MVKRCQPSSIRLVDNVQLKAGQFFRPDPGYLELLTDGLKKLYVTKILGFRDDEMCAATVLFEGDPEDVKNNEDKIYSIAKRYGGIPAGESNGRRGYMLTYIIAYIRDFACDYYFIGDSFETSVPWDKTVLLCINVKKRLTRECTACDWVYHDFSCSKDDSCLLSSPGYPGLYPAHASCSYLITSSSQITSVHIKFLSMSFPVNHCGTDYVTIHEGSSPSSPLLDTICSNQKQDFVYTSPKILIVF</sequence>
<dbReference type="PROSITE" id="PS01180">
    <property type="entry name" value="CUB"/>
    <property type="match status" value="1"/>
</dbReference>
<evidence type="ECO:0000256" key="1">
    <source>
        <dbReference type="ARBA" id="ARBA00004670"/>
    </source>
</evidence>
<feature type="non-terminal residue" evidence="12">
    <location>
        <position position="245"/>
    </location>
</feature>
<dbReference type="SUPFAM" id="SSF55103">
    <property type="entry name" value="FAD-linked oxidases, C-terminal domain"/>
    <property type="match status" value="1"/>
</dbReference>
<dbReference type="Gene3D" id="2.60.120.290">
    <property type="entry name" value="Spermadhesin, CUB domain"/>
    <property type="match status" value="1"/>
</dbReference>
<keyword evidence="3 9" id="KW-0285">Flavoprotein</keyword>
<dbReference type="GeneID" id="103521941"/>
<keyword evidence="9" id="KW-0444">Lipid biosynthesis</keyword>
<dbReference type="EC" id="2.5.1.26" evidence="2 9"/>
<evidence type="ECO:0000256" key="2">
    <source>
        <dbReference type="ARBA" id="ARBA00012385"/>
    </source>
</evidence>
<feature type="binding site" evidence="6">
    <location>
        <position position="106"/>
    </location>
    <ligand>
        <name>substrate</name>
    </ligand>
</feature>
<evidence type="ECO:0000256" key="3">
    <source>
        <dbReference type="ARBA" id="ARBA00022630"/>
    </source>
</evidence>
<dbReference type="AlphaFoldDB" id="A0A1S4EQD1"/>
<dbReference type="InterPro" id="IPR000859">
    <property type="entry name" value="CUB_dom"/>
</dbReference>
<name>A0A1S4EQD1_DIACI</name>
<keyword evidence="9" id="KW-0808">Transferase</keyword>
<reference evidence="12" key="1">
    <citation type="submission" date="2025-08" db="UniProtKB">
        <authorList>
            <consortium name="RefSeq"/>
        </authorList>
    </citation>
    <scope>IDENTIFICATION</scope>
</reference>
<comment type="pathway">
    <text evidence="1 9">Glycerolipid metabolism; ether lipid biosynthesis.</text>
</comment>
<keyword evidence="5" id="KW-1015">Disulfide bond</keyword>
<comment type="function">
    <text evidence="9">Catalyzes the exchange of an acyl for a long-chain alkyl group and the formation of the ether bond in the biosynthesis of ether phospholipids.</text>
</comment>
<evidence type="ECO:0000256" key="6">
    <source>
        <dbReference type="PIRSR" id="PIRSR625650-2"/>
    </source>
</evidence>
<dbReference type="STRING" id="121845.A0A1S4EQD1"/>
<evidence type="ECO:0000256" key="4">
    <source>
        <dbReference type="ARBA" id="ARBA00022827"/>
    </source>
</evidence>
<dbReference type="Gene3D" id="3.40.462.40">
    <property type="entry name" value="FAD-linked oxidase, cap domain/gating helix"/>
    <property type="match status" value="1"/>
</dbReference>
<keyword evidence="4 9" id="KW-0274">FAD</keyword>
<feature type="site" description="Important for enzyme activity" evidence="7">
    <location>
        <position position="11"/>
    </location>
</feature>
<dbReference type="PANTHER" id="PTHR46568:SF1">
    <property type="entry name" value="ALKYLDIHYDROXYACETONEPHOSPHATE SYNTHASE, PEROXISOMAL"/>
    <property type="match status" value="1"/>
</dbReference>
<dbReference type="InterPro" id="IPR025650">
    <property type="entry name" value="Alkyl-DHAP_Synthase"/>
</dbReference>
<protein>
    <recommendedName>
        <fullName evidence="2 9">Alkylglycerone-phosphate synthase</fullName>
        <shortName evidence="9">Alkyl-DHAP synthase</shortName>
        <ecNumber evidence="2 9">2.5.1.26</ecNumber>
    </recommendedName>
</protein>
<dbReference type="InterPro" id="IPR035914">
    <property type="entry name" value="Sperma_CUB_dom_sf"/>
</dbReference>
<gene>
    <name evidence="12" type="primary">LOC103521941</name>
</gene>
<dbReference type="PANTHER" id="PTHR46568">
    <property type="entry name" value="ALKYLDIHYDROXYACETONEPHOSPHATE SYNTHASE, PEROXISOMAL"/>
    <property type="match status" value="1"/>
</dbReference>
<dbReference type="SUPFAM" id="SSF49854">
    <property type="entry name" value="Spermadhesin, CUB domain"/>
    <property type="match status" value="1"/>
</dbReference>
<dbReference type="GO" id="GO:0008611">
    <property type="term" value="P:ether lipid biosynthetic process"/>
    <property type="evidence" value="ECO:0007669"/>
    <property type="project" value="UniProtKB-UniPathway"/>
</dbReference>
<evidence type="ECO:0000313" key="12">
    <source>
        <dbReference type="RefSeq" id="XP_017304409.1"/>
    </source>
</evidence>
<dbReference type="RefSeq" id="XP_017304409.1">
    <property type="nucleotide sequence ID" value="XM_017448920.1"/>
</dbReference>
<evidence type="ECO:0000256" key="9">
    <source>
        <dbReference type="RuleBase" id="RU363113"/>
    </source>
</evidence>
<comment type="cofactor">
    <cofactor evidence="9">
        <name>FAD</name>
        <dbReference type="ChEBI" id="CHEBI:57692"/>
    </cofactor>
</comment>
<comment type="subunit">
    <text evidence="9">Homodimer.</text>
</comment>
<dbReference type="PaxDb" id="121845-A0A1S4EQD1"/>
<dbReference type="Pfam" id="PF00431">
    <property type="entry name" value="CUB"/>
    <property type="match status" value="1"/>
</dbReference>
<evidence type="ECO:0000256" key="8">
    <source>
        <dbReference type="PROSITE-ProRule" id="PRU00059"/>
    </source>
</evidence>
<evidence type="ECO:0000256" key="5">
    <source>
        <dbReference type="ARBA" id="ARBA00023157"/>
    </source>
</evidence>
<dbReference type="InterPro" id="IPR016164">
    <property type="entry name" value="FAD-linked_Oxase-like_C"/>
</dbReference>
<comment type="caution">
    <text evidence="8">Lacks conserved residue(s) required for the propagation of feature annotation.</text>
</comment>
<dbReference type="GO" id="GO:0005777">
    <property type="term" value="C:peroxisome"/>
    <property type="evidence" value="ECO:0007669"/>
    <property type="project" value="UniProtKB-SubCell"/>
</dbReference>
<dbReference type="InterPro" id="IPR004113">
    <property type="entry name" value="FAD-bd_oxidored_4_C"/>
</dbReference>
<evidence type="ECO:0000256" key="7">
    <source>
        <dbReference type="PIRSR" id="PIRSR625650-4"/>
    </source>
</evidence>
<dbReference type="CDD" id="cd00041">
    <property type="entry name" value="CUB"/>
    <property type="match status" value="1"/>
</dbReference>
<dbReference type="GO" id="GO:0050660">
    <property type="term" value="F:flavin adenine dinucleotide binding"/>
    <property type="evidence" value="ECO:0007669"/>
    <property type="project" value="InterPro"/>
</dbReference>
<dbReference type="Proteomes" id="UP000079169">
    <property type="component" value="Unplaced"/>
</dbReference>
<dbReference type="UniPathway" id="UPA00781"/>
<evidence type="ECO:0000259" key="10">
    <source>
        <dbReference type="PROSITE" id="PS01180"/>
    </source>
</evidence>
<dbReference type="Pfam" id="PF02913">
    <property type="entry name" value="FAD-oxidase_C"/>
    <property type="match status" value="1"/>
</dbReference>
<keyword evidence="9" id="KW-0443">Lipid metabolism</keyword>
<keyword evidence="11" id="KW-1185">Reference proteome</keyword>